<evidence type="ECO:0000256" key="8">
    <source>
        <dbReference type="SAM" id="MobiDB-lite"/>
    </source>
</evidence>
<feature type="region of interest" description="Disordered" evidence="8">
    <location>
        <begin position="1"/>
        <end position="123"/>
    </location>
</feature>
<comment type="subcellular location">
    <subcellularLocation>
        <location evidence="1">Cell membrane</location>
        <topology evidence="1">Single-pass membrane protein</topology>
    </subcellularLocation>
</comment>
<dbReference type="InterPro" id="IPR050330">
    <property type="entry name" value="Bact_OuterMem_StrucFunc"/>
</dbReference>
<dbReference type="PANTHER" id="PTHR30329:SF21">
    <property type="entry name" value="LIPOPROTEIN YIAD-RELATED"/>
    <property type="match status" value="1"/>
</dbReference>
<feature type="compositionally biased region" description="Gly residues" evidence="8">
    <location>
        <begin position="226"/>
        <end position="236"/>
    </location>
</feature>
<dbReference type="Pfam" id="PF13677">
    <property type="entry name" value="MotB_plug"/>
    <property type="match status" value="1"/>
</dbReference>
<evidence type="ECO:0000256" key="7">
    <source>
        <dbReference type="PROSITE-ProRule" id="PRU00473"/>
    </source>
</evidence>
<evidence type="ECO:0000313" key="10">
    <source>
        <dbReference type="EMBL" id="RIY01890.1"/>
    </source>
</evidence>
<evidence type="ECO:0000256" key="3">
    <source>
        <dbReference type="ARBA" id="ARBA00022475"/>
    </source>
</evidence>
<feature type="region of interest" description="Disordered" evidence="8">
    <location>
        <begin position="198"/>
        <end position="241"/>
    </location>
</feature>
<feature type="compositionally biased region" description="Basic and acidic residues" evidence="8">
    <location>
        <begin position="1"/>
        <end position="26"/>
    </location>
</feature>
<comment type="caution">
    <text evidence="10">The sequence shown here is derived from an EMBL/GenBank/DDBJ whole genome shotgun (WGS) entry which is preliminary data.</text>
</comment>
<dbReference type="Proteomes" id="UP000265750">
    <property type="component" value="Unassembled WGS sequence"/>
</dbReference>
<dbReference type="PANTHER" id="PTHR30329">
    <property type="entry name" value="STATOR ELEMENT OF FLAGELLAR MOTOR COMPLEX"/>
    <property type="match status" value="1"/>
</dbReference>
<keyword evidence="3" id="KW-1003">Cell membrane</keyword>
<dbReference type="EMBL" id="QYRN01000003">
    <property type="protein sequence ID" value="RIY01890.1"/>
    <property type="molecule type" value="Genomic_DNA"/>
</dbReference>
<gene>
    <name evidence="10" type="ORF">D3218_06065</name>
</gene>
<feature type="compositionally biased region" description="Low complexity" evidence="8">
    <location>
        <begin position="208"/>
        <end position="225"/>
    </location>
</feature>
<sequence>MGRDRGRPARGPRDPADGGVRGRAEVDAELAAAPPGAGRPQAHDGGRARGRGEDHRLRRFHREDRRLRAARSSGFARGQARRPRAPRLVRRRRDAYRRAHRRQPDRDRDPSRGLAQGRRGGAFVSAADAERHEIIIVRRSGEGEDGHHGGAWKIAFADFMTAMMAFFLVMWLTSVSDDATKAQIAQYFNPIELNNPLPPTSGVSQDPTAAASTAGQATSSGDTPGTPGGKPVGGDAKGGEDQALFRDPYAVLAEIVAENEAAGQTGKDTGKPDGTGLPGLNGGDAYRDPFDPTSWQLTPNTVAGKQVDVSPDDFATVAVQPTPAPAPVQVAAAPGAPATDEQNDAAELQKQIDASVPAKDVADVQVKSGDAGSGTVTISLADTLDTGMFQIGSARPTADAIRLMEKIAAILKDRPGDIVIRGHTDARPYSGGGQTDNWRLSTDRAHMAYYMLRRGGLDDKRVEAIEGVADRQPSNASDPEAASNRRIEILLKEPKA</sequence>
<feature type="region of interest" description="Disordered" evidence="8">
    <location>
        <begin position="260"/>
        <end position="282"/>
    </location>
</feature>
<dbReference type="Gene3D" id="3.30.1330.60">
    <property type="entry name" value="OmpA-like domain"/>
    <property type="match status" value="1"/>
</dbReference>
<feature type="compositionally biased region" description="Basic and acidic residues" evidence="8">
    <location>
        <begin position="483"/>
        <end position="496"/>
    </location>
</feature>
<feature type="compositionally biased region" description="Basic and acidic residues" evidence="8">
    <location>
        <begin position="102"/>
        <end position="111"/>
    </location>
</feature>
<evidence type="ECO:0000256" key="1">
    <source>
        <dbReference type="ARBA" id="ARBA00004162"/>
    </source>
</evidence>
<keyword evidence="6 7" id="KW-0472">Membrane</keyword>
<dbReference type="InterPro" id="IPR036737">
    <property type="entry name" value="OmpA-like_sf"/>
</dbReference>
<accession>A0A3A1WUW6</accession>
<reference evidence="11" key="1">
    <citation type="submission" date="2018-09" db="EMBL/GenBank/DDBJ databases">
        <authorList>
            <person name="Tuo L."/>
        </authorList>
    </citation>
    <scope>NUCLEOTIDE SEQUENCE [LARGE SCALE GENOMIC DNA]</scope>
    <source>
        <strain evidence="11">M2BS4Y-1</strain>
    </source>
</reference>
<dbReference type="Pfam" id="PF00691">
    <property type="entry name" value="OmpA"/>
    <property type="match status" value="1"/>
</dbReference>
<feature type="region of interest" description="Disordered" evidence="8">
    <location>
        <begin position="467"/>
        <end position="496"/>
    </location>
</feature>
<dbReference type="SUPFAM" id="SSF103088">
    <property type="entry name" value="OmpA-like"/>
    <property type="match status" value="1"/>
</dbReference>
<name>A0A3A1WUW6_9HYPH</name>
<dbReference type="GO" id="GO:0005886">
    <property type="term" value="C:plasma membrane"/>
    <property type="evidence" value="ECO:0007669"/>
    <property type="project" value="UniProtKB-SubCell"/>
</dbReference>
<evidence type="ECO:0000256" key="4">
    <source>
        <dbReference type="ARBA" id="ARBA00022692"/>
    </source>
</evidence>
<keyword evidence="4" id="KW-0812">Transmembrane</keyword>
<feature type="compositionally biased region" description="Basic residues" evidence="8">
    <location>
        <begin position="79"/>
        <end position="101"/>
    </location>
</feature>
<dbReference type="PROSITE" id="PS51123">
    <property type="entry name" value="OMPA_2"/>
    <property type="match status" value="1"/>
</dbReference>
<protein>
    <submittedName>
        <fullName evidence="10">Chemotaxis protein MotB</fullName>
    </submittedName>
</protein>
<proteinExistence type="inferred from homology"/>
<feature type="domain" description="OmpA-like" evidence="9">
    <location>
        <begin position="376"/>
        <end position="495"/>
    </location>
</feature>
<dbReference type="CDD" id="cd07185">
    <property type="entry name" value="OmpA_C-like"/>
    <property type="match status" value="1"/>
</dbReference>
<evidence type="ECO:0000256" key="5">
    <source>
        <dbReference type="ARBA" id="ARBA00022989"/>
    </source>
</evidence>
<organism evidence="10 11">
    <name type="scientific">Aureimonas flava</name>
    <dbReference type="NCBI Taxonomy" id="2320271"/>
    <lineage>
        <taxon>Bacteria</taxon>
        <taxon>Pseudomonadati</taxon>
        <taxon>Pseudomonadota</taxon>
        <taxon>Alphaproteobacteria</taxon>
        <taxon>Hyphomicrobiales</taxon>
        <taxon>Aurantimonadaceae</taxon>
        <taxon>Aureimonas</taxon>
    </lineage>
</organism>
<dbReference type="AlphaFoldDB" id="A0A3A1WUW6"/>
<evidence type="ECO:0000259" key="9">
    <source>
        <dbReference type="PROSITE" id="PS51123"/>
    </source>
</evidence>
<evidence type="ECO:0000313" key="11">
    <source>
        <dbReference type="Proteomes" id="UP000265750"/>
    </source>
</evidence>
<keyword evidence="11" id="KW-1185">Reference proteome</keyword>
<feature type="compositionally biased region" description="Basic and acidic residues" evidence="8">
    <location>
        <begin position="41"/>
        <end position="67"/>
    </location>
</feature>
<evidence type="ECO:0000256" key="2">
    <source>
        <dbReference type="ARBA" id="ARBA00008914"/>
    </source>
</evidence>
<evidence type="ECO:0000256" key="6">
    <source>
        <dbReference type="ARBA" id="ARBA00023136"/>
    </source>
</evidence>
<dbReference type="InterPro" id="IPR025713">
    <property type="entry name" value="MotB-like_N_dom"/>
</dbReference>
<dbReference type="OrthoDB" id="7170686at2"/>
<feature type="compositionally biased region" description="Low complexity" evidence="8">
    <location>
        <begin position="263"/>
        <end position="275"/>
    </location>
</feature>
<keyword evidence="5" id="KW-1133">Transmembrane helix</keyword>
<comment type="similarity">
    <text evidence="2">Belongs to the MotB family.</text>
</comment>
<dbReference type="InterPro" id="IPR006665">
    <property type="entry name" value="OmpA-like"/>
</dbReference>